<dbReference type="SUPFAM" id="SSF56091">
    <property type="entry name" value="DNA ligase/mRNA capping enzyme, catalytic domain"/>
    <property type="match status" value="1"/>
</dbReference>
<organism evidence="6 7">
    <name type="scientific">Amycolatopsis heterodermiae</name>
    <dbReference type="NCBI Taxonomy" id="3110235"/>
    <lineage>
        <taxon>Bacteria</taxon>
        <taxon>Bacillati</taxon>
        <taxon>Actinomycetota</taxon>
        <taxon>Actinomycetes</taxon>
        <taxon>Pseudonocardiales</taxon>
        <taxon>Pseudonocardiaceae</taxon>
        <taxon>Amycolatopsis</taxon>
    </lineage>
</organism>
<evidence type="ECO:0000256" key="1">
    <source>
        <dbReference type="ARBA" id="ARBA00007572"/>
    </source>
</evidence>
<dbReference type="CDD" id="cd07971">
    <property type="entry name" value="OBF_DNA_ligase_LigD"/>
    <property type="match status" value="1"/>
</dbReference>
<dbReference type="InterPro" id="IPR012340">
    <property type="entry name" value="NA-bd_OB-fold"/>
</dbReference>
<dbReference type="Pfam" id="PF04679">
    <property type="entry name" value="DNA_ligase_A_C"/>
    <property type="match status" value="1"/>
</dbReference>
<dbReference type="EC" id="6.5.1.1" evidence="2"/>
<evidence type="ECO:0000256" key="3">
    <source>
        <dbReference type="ARBA" id="ARBA00022598"/>
    </source>
</evidence>
<dbReference type="InterPro" id="IPR012309">
    <property type="entry name" value="DNA_ligase_ATP-dep_C"/>
</dbReference>
<dbReference type="InterPro" id="IPR012310">
    <property type="entry name" value="DNA_ligase_ATP-dep_cent"/>
</dbReference>
<evidence type="ECO:0000313" key="6">
    <source>
        <dbReference type="EMBL" id="MEA5365063.1"/>
    </source>
</evidence>
<dbReference type="InterPro" id="IPR014146">
    <property type="entry name" value="LigD_ligase_dom"/>
</dbReference>
<dbReference type="PANTHER" id="PTHR45674">
    <property type="entry name" value="DNA LIGASE 1/3 FAMILY MEMBER"/>
    <property type="match status" value="1"/>
</dbReference>
<comment type="similarity">
    <text evidence="1">Belongs to the ATP-dependent DNA ligase family.</text>
</comment>
<dbReference type="PANTHER" id="PTHR45674:SF4">
    <property type="entry name" value="DNA LIGASE 1"/>
    <property type="match status" value="1"/>
</dbReference>
<evidence type="ECO:0000256" key="2">
    <source>
        <dbReference type="ARBA" id="ARBA00012727"/>
    </source>
</evidence>
<dbReference type="Gene3D" id="2.40.50.140">
    <property type="entry name" value="Nucleic acid-binding proteins"/>
    <property type="match status" value="1"/>
</dbReference>
<keyword evidence="7" id="KW-1185">Reference proteome</keyword>
<evidence type="ECO:0000259" key="5">
    <source>
        <dbReference type="PROSITE" id="PS50160"/>
    </source>
</evidence>
<evidence type="ECO:0000313" key="7">
    <source>
        <dbReference type="Proteomes" id="UP001304298"/>
    </source>
</evidence>
<dbReference type="NCBIfam" id="TIGR02779">
    <property type="entry name" value="NHEJ_ligase_lig"/>
    <property type="match status" value="1"/>
</dbReference>
<name>A0ABU5RFM0_9PSEU</name>
<dbReference type="PROSITE" id="PS50160">
    <property type="entry name" value="DNA_LIGASE_A3"/>
    <property type="match status" value="1"/>
</dbReference>
<dbReference type="SUPFAM" id="SSF50249">
    <property type="entry name" value="Nucleic acid-binding proteins"/>
    <property type="match status" value="1"/>
</dbReference>
<dbReference type="InterPro" id="IPR050191">
    <property type="entry name" value="ATP-dep_DNA_ligase"/>
</dbReference>
<gene>
    <name evidence="6" type="primary">ligD</name>
    <name evidence="6" type="ORF">VA596_36405</name>
</gene>
<comment type="catalytic activity">
    <reaction evidence="4">
        <text>ATP + (deoxyribonucleotide)n-3'-hydroxyl + 5'-phospho-(deoxyribonucleotide)m = (deoxyribonucleotide)n+m + AMP + diphosphate.</text>
        <dbReference type="EC" id="6.5.1.1"/>
    </reaction>
</comment>
<dbReference type="Gene3D" id="3.30.470.30">
    <property type="entry name" value="DNA ligase/mRNA capping enzyme"/>
    <property type="match status" value="1"/>
</dbReference>
<dbReference type="GO" id="GO:0016874">
    <property type="term" value="F:ligase activity"/>
    <property type="evidence" value="ECO:0007669"/>
    <property type="project" value="UniProtKB-KW"/>
</dbReference>
<keyword evidence="3 6" id="KW-0436">Ligase</keyword>
<accession>A0ABU5RFM0</accession>
<protein>
    <recommendedName>
        <fullName evidence="2">DNA ligase (ATP)</fullName>
        <ecNumber evidence="2">6.5.1.1</ecNumber>
    </recommendedName>
</protein>
<dbReference type="InterPro" id="IPR016059">
    <property type="entry name" value="DNA_ligase_ATP-dep_CS"/>
</dbReference>
<dbReference type="Gene3D" id="3.30.1490.70">
    <property type="match status" value="1"/>
</dbReference>
<proteinExistence type="inferred from homology"/>
<dbReference type="Pfam" id="PF01068">
    <property type="entry name" value="DNA_ligase_A_M"/>
    <property type="match status" value="1"/>
</dbReference>
<reference evidence="6 7" key="1">
    <citation type="submission" date="2023-12" db="EMBL/GenBank/DDBJ databases">
        <title>Amycolatopsis sp. V23-08.</title>
        <authorList>
            <person name="Somphong A."/>
        </authorList>
    </citation>
    <scope>NUCLEOTIDE SEQUENCE [LARGE SCALE GENOMIC DNA]</scope>
    <source>
        <strain evidence="6 7">V23-08</strain>
    </source>
</reference>
<dbReference type="RefSeq" id="WP_323333300.1">
    <property type="nucleotide sequence ID" value="NZ_JAYFSI010000011.1"/>
</dbReference>
<dbReference type="EMBL" id="JAYFSI010000011">
    <property type="protein sequence ID" value="MEA5365063.1"/>
    <property type="molecule type" value="Genomic_DNA"/>
</dbReference>
<dbReference type="Proteomes" id="UP001304298">
    <property type="component" value="Unassembled WGS sequence"/>
</dbReference>
<evidence type="ECO:0000256" key="4">
    <source>
        <dbReference type="ARBA" id="ARBA00034003"/>
    </source>
</evidence>
<dbReference type="CDD" id="cd07906">
    <property type="entry name" value="Adenylation_DNA_ligase_LigD_LigC"/>
    <property type="match status" value="1"/>
</dbReference>
<feature type="domain" description="ATP-dependent DNA ligase family profile" evidence="5">
    <location>
        <begin position="105"/>
        <end position="195"/>
    </location>
</feature>
<dbReference type="PROSITE" id="PS00697">
    <property type="entry name" value="DNA_LIGASE_A1"/>
    <property type="match status" value="1"/>
</dbReference>
<comment type="caution">
    <text evidence="6">The sequence shown here is derived from an EMBL/GenBank/DDBJ whole genome shotgun (WGS) entry which is preliminary data.</text>
</comment>
<sequence>MTGPGWREPTLATLTDRRFSDDGWIFERKLDGVRALCVRDDGPPTLYSRNHKVMDRAYPELVEALGAQGGPRFVADGEIVAFDESGNTSFAALQPRIHVADPDRARATGVRVYYYLFDLLYFDDQDTTALPLRQRKALLRDAFDFEDPLRLSTHRNAEGEKFFEEACRRGWEGVVAKRADSPYRHGRTPEWLKFKCARGQELVIGGFTDPQGARHGFGALLLGYHEDGALKYAGKVGTGFDEKLLASLHAQLKEREVGRSPFGGPVKEPGAHWVRPDLVAQIGFSEWTRDGRLRHPRFAGLREDKKAADVVRERP</sequence>